<keyword evidence="2" id="KW-1185">Reference proteome</keyword>
<evidence type="ECO:0000313" key="1">
    <source>
        <dbReference type="EMBL" id="ATL48989.1"/>
    </source>
</evidence>
<dbReference type="KEGG" id="cbae:COR50_18435"/>
<organism evidence="1 2">
    <name type="scientific">Chitinophaga caeni</name>
    <dbReference type="NCBI Taxonomy" id="2029983"/>
    <lineage>
        <taxon>Bacteria</taxon>
        <taxon>Pseudomonadati</taxon>
        <taxon>Bacteroidota</taxon>
        <taxon>Chitinophagia</taxon>
        <taxon>Chitinophagales</taxon>
        <taxon>Chitinophagaceae</taxon>
        <taxon>Chitinophaga</taxon>
    </lineage>
</organism>
<gene>
    <name evidence="1" type="ORF">COR50_18435</name>
</gene>
<dbReference type="Proteomes" id="UP000220133">
    <property type="component" value="Chromosome"/>
</dbReference>
<dbReference type="OrthoDB" id="9801888at2"/>
<dbReference type="Gene3D" id="3.40.50.300">
    <property type="entry name" value="P-loop containing nucleotide triphosphate hydrolases"/>
    <property type="match status" value="1"/>
</dbReference>
<evidence type="ECO:0000313" key="2">
    <source>
        <dbReference type="Proteomes" id="UP000220133"/>
    </source>
</evidence>
<sequence>MAGTTYKLSDQVSFYSRSSLKSMRKLALEGADLQELRQLFGHYIPEGSLIHFPSPRGVGKSWFCMQLCIAIAGEWPDFLGESINMHGNTLYINSELSEKIIRRRSKRLMDSVPFPVGEQYKAMVYSTRRNLLEELHNIVAIVEKLKPVLIIIDNLRMAFTDVDTNNNKDITRLMFTLLALCEGTQTSVLITDHFRKHSGSLLSDSDLQAGSGIKTDLADGDFFLRKSGQDKQFRILKRGKSRHFEEAEGAKLLRMHPGSCWFELVEEQVNEAEHVGIRALRDKDEQKDFARALRLQGKPLDEIAHIMGKGKSTIHRWLKLAEGR</sequence>
<dbReference type="Pfam" id="PF13481">
    <property type="entry name" value="AAA_25"/>
    <property type="match status" value="1"/>
</dbReference>
<dbReference type="AlphaFoldDB" id="A0A291QY93"/>
<dbReference type="EMBL" id="CP023777">
    <property type="protein sequence ID" value="ATL48989.1"/>
    <property type="molecule type" value="Genomic_DNA"/>
</dbReference>
<accession>A0A291QY93</accession>
<dbReference type="RefSeq" id="WP_098195357.1">
    <property type="nucleotide sequence ID" value="NZ_CP023777.1"/>
</dbReference>
<protein>
    <submittedName>
        <fullName evidence="1">Uncharacterized protein</fullName>
    </submittedName>
</protein>
<proteinExistence type="predicted"/>
<name>A0A291QY93_9BACT</name>
<dbReference type="SUPFAM" id="SSF52540">
    <property type="entry name" value="P-loop containing nucleoside triphosphate hydrolases"/>
    <property type="match status" value="1"/>
</dbReference>
<dbReference type="InterPro" id="IPR027417">
    <property type="entry name" value="P-loop_NTPase"/>
</dbReference>
<reference evidence="1 2" key="1">
    <citation type="submission" date="2017-10" db="EMBL/GenBank/DDBJ databases">
        <title>Paenichitinophaga pekingensis gen. nov., sp. nov., isolated from activated sludge.</title>
        <authorList>
            <person name="Jin D."/>
            <person name="Kong X."/>
            <person name="Deng Y."/>
            <person name="Bai Z."/>
        </authorList>
    </citation>
    <scope>NUCLEOTIDE SEQUENCE [LARGE SCALE GENOMIC DNA]</scope>
    <source>
        <strain evidence="1 2">13</strain>
    </source>
</reference>